<dbReference type="PIRSF" id="PIRSF017259">
    <property type="entry name" value="tRNA_mtfrase_TRM11"/>
    <property type="match status" value="1"/>
</dbReference>
<evidence type="ECO:0000256" key="4">
    <source>
        <dbReference type="ARBA" id="ARBA00022603"/>
    </source>
</evidence>
<evidence type="ECO:0000256" key="7">
    <source>
        <dbReference type="ARBA" id="ARBA00022694"/>
    </source>
</evidence>
<comment type="similarity">
    <text evidence="10">Belongs to the class I-like SAM-binding methyltransferase superfamily. TRM11 methyltransferase family.</text>
</comment>
<evidence type="ECO:0000313" key="14">
    <source>
        <dbReference type="Proteomes" id="UP000053095"/>
    </source>
</evidence>
<dbReference type="AlphaFoldDB" id="A0A6V8HJM7"/>
<dbReference type="PANTHER" id="PTHR13370:SF3">
    <property type="entry name" value="TRNA (GUANINE(10)-N2)-METHYLTRANSFERASE HOMOLOG"/>
    <property type="match status" value="1"/>
</dbReference>
<reference evidence="14" key="1">
    <citation type="journal article" date="2015" name="Genome Announc.">
        <title>Draft genome sequence of Talaromyces cellulolyticus strain Y-94, a source of lignocellulosic biomass-degrading enzymes.</title>
        <authorList>
            <person name="Fujii T."/>
            <person name="Koike H."/>
            <person name="Sawayama S."/>
            <person name="Yano S."/>
            <person name="Inoue H."/>
        </authorList>
    </citation>
    <scope>NUCLEOTIDE SEQUENCE [LARGE SCALE GENOMIC DNA]</scope>
    <source>
        <strain evidence="14">Y-94</strain>
    </source>
</reference>
<dbReference type="Proteomes" id="UP000053095">
    <property type="component" value="Unassembled WGS sequence"/>
</dbReference>
<keyword evidence="8 10" id="KW-0694">RNA-binding</keyword>
<comment type="subcellular location">
    <subcellularLocation>
        <location evidence="1">Cytoplasm</location>
    </subcellularLocation>
</comment>
<evidence type="ECO:0000259" key="11">
    <source>
        <dbReference type="Pfam" id="PF01170"/>
    </source>
</evidence>
<evidence type="ECO:0000256" key="10">
    <source>
        <dbReference type="PROSITE-ProRule" id="PRU00959"/>
    </source>
</evidence>
<keyword evidence="6 10" id="KW-0949">S-adenosyl-L-methionine</keyword>
<keyword evidence="5 10" id="KW-0808">Transferase</keyword>
<keyword evidence="2" id="KW-0963">Cytoplasm</keyword>
<dbReference type="EC" id="2.1.1.214" evidence="9"/>
<dbReference type="InterPro" id="IPR059073">
    <property type="entry name" value="TRMT11_N"/>
</dbReference>
<dbReference type="GO" id="GO:0000049">
    <property type="term" value="F:tRNA binding"/>
    <property type="evidence" value="ECO:0007669"/>
    <property type="project" value="UniProtKB-UniRule"/>
</dbReference>
<dbReference type="InterPro" id="IPR002052">
    <property type="entry name" value="DNA_methylase_N6_adenine_CS"/>
</dbReference>
<evidence type="ECO:0000259" key="12">
    <source>
        <dbReference type="Pfam" id="PF25904"/>
    </source>
</evidence>
<dbReference type="Gene3D" id="3.40.50.150">
    <property type="entry name" value="Vaccinia Virus protein VP39"/>
    <property type="match status" value="1"/>
</dbReference>
<protein>
    <recommendedName>
        <fullName evidence="9">tRNA (guanine(10)-N(2))-methyltransferase</fullName>
        <ecNumber evidence="9">2.1.1.214</ecNumber>
    </recommendedName>
</protein>
<dbReference type="InterPro" id="IPR000241">
    <property type="entry name" value="RlmKL-like_Mtase"/>
</dbReference>
<dbReference type="Pfam" id="PF01170">
    <property type="entry name" value="UPF0020"/>
    <property type="match status" value="1"/>
</dbReference>
<dbReference type="GO" id="GO:0043527">
    <property type="term" value="C:tRNA methyltransferase complex"/>
    <property type="evidence" value="ECO:0007669"/>
    <property type="project" value="UniProtKB-ARBA"/>
</dbReference>
<dbReference type="GO" id="GO:0160102">
    <property type="term" value="F:tRNA (guanine(10)-N2)-methyltransferase activity"/>
    <property type="evidence" value="ECO:0007669"/>
    <property type="project" value="UniProtKB-EC"/>
</dbReference>
<dbReference type="InterPro" id="IPR029063">
    <property type="entry name" value="SAM-dependent_MTases_sf"/>
</dbReference>
<evidence type="ECO:0000313" key="13">
    <source>
        <dbReference type="EMBL" id="GAM41595.1"/>
    </source>
</evidence>
<dbReference type="GO" id="GO:0005737">
    <property type="term" value="C:cytoplasm"/>
    <property type="evidence" value="ECO:0007669"/>
    <property type="project" value="UniProtKB-SubCell"/>
</dbReference>
<dbReference type="Pfam" id="PF25904">
    <property type="entry name" value="Tmrp11_N"/>
    <property type="match status" value="1"/>
</dbReference>
<dbReference type="PANTHER" id="PTHR13370">
    <property type="entry name" value="RNA METHYLASE-RELATED"/>
    <property type="match status" value="1"/>
</dbReference>
<proteinExistence type="inferred from homology"/>
<evidence type="ECO:0000256" key="2">
    <source>
        <dbReference type="ARBA" id="ARBA00022490"/>
    </source>
</evidence>
<evidence type="ECO:0000256" key="5">
    <source>
        <dbReference type="ARBA" id="ARBA00022679"/>
    </source>
</evidence>
<keyword evidence="4 10" id="KW-0489">Methyltransferase</keyword>
<feature type="domain" description="Ribosomal RNA large subunit methyltransferase K/L-like methyltransferase" evidence="11">
    <location>
        <begin position="198"/>
        <end position="316"/>
    </location>
</feature>
<comment type="caution">
    <text evidence="13">The sequence shown here is derived from an EMBL/GenBank/DDBJ whole genome shotgun (WGS) entry which is preliminary data.</text>
</comment>
<accession>A0A6V8HJM7</accession>
<name>A0A6V8HJM7_TALPI</name>
<evidence type="ECO:0000256" key="1">
    <source>
        <dbReference type="ARBA" id="ARBA00004496"/>
    </source>
</evidence>
<evidence type="ECO:0000256" key="3">
    <source>
        <dbReference type="ARBA" id="ARBA00022555"/>
    </source>
</evidence>
<keyword evidence="3 10" id="KW-0820">tRNA-binding</keyword>
<feature type="domain" description="tRNA (guanine(10)-N(2))-methyltransferase TRMT11 N-terminal" evidence="12">
    <location>
        <begin position="1"/>
        <end position="156"/>
    </location>
</feature>
<evidence type="ECO:0000256" key="8">
    <source>
        <dbReference type="ARBA" id="ARBA00022884"/>
    </source>
</evidence>
<dbReference type="InterPro" id="IPR016691">
    <property type="entry name" value="TRMT11"/>
</dbReference>
<organism evidence="13 14">
    <name type="scientific">Talaromyces pinophilus</name>
    <name type="common">Penicillium pinophilum</name>
    <dbReference type="NCBI Taxonomy" id="128442"/>
    <lineage>
        <taxon>Eukaryota</taxon>
        <taxon>Fungi</taxon>
        <taxon>Dikarya</taxon>
        <taxon>Ascomycota</taxon>
        <taxon>Pezizomycotina</taxon>
        <taxon>Eurotiomycetes</taxon>
        <taxon>Eurotiomycetidae</taxon>
        <taxon>Eurotiales</taxon>
        <taxon>Trichocomaceae</taxon>
        <taxon>Talaromyces</taxon>
        <taxon>Talaromyces sect. Talaromyces</taxon>
    </lineage>
</organism>
<gene>
    <name evidence="13" type="ORF">TCE0_042r14829</name>
</gene>
<dbReference type="GO" id="GO:0032259">
    <property type="term" value="P:methylation"/>
    <property type="evidence" value="ECO:0007669"/>
    <property type="project" value="UniProtKB-UniRule"/>
</dbReference>
<evidence type="ECO:0000256" key="9">
    <source>
        <dbReference type="ARBA" id="ARBA00066937"/>
    </source>
</evidence>
<sequence>MECVIRFAQSHETFRQAEIEALASLAGVDVEFVWYDKYSPFCIAKFPDIEAARRVISRSVLAQDVFELWGRGVTHEELHADVRRRTEHRWKDYKEVSFRFLIDTFSAKRSQAEKRSLIESFQFLDFQGPIQLKDPDEDFVIFEDYVSDVEEIQLQEQQQQQNQEPPKQGKRRDLKNVYFGRWICASSRNMMHKYDLKKRKYISTTSMDAELSLVTANMAHAAPGKLFFDPFVGTGSFLIAAAYFGAATFGADIDGRSFKGRHKITKENPMGLLANFQQYGIENKFVDAFMSDLTNTPIRDVPFLDGIICDPPYGIREGLRVLGVREGKSKQPAYKDGVLAYTRDDYVPPKKPYGFVTLQHDILDFAARTLVVGGRIAMWMPTANEQNVEFIIPTHPQLEIANIGVQQFSTWSRRLLTYRKLPEGEVSSVSRIKSATDDPNGVTADELNEFRRLGVEESIQSQSIIPINIQINPFLLLNPLHLPRQLLPQQSGQFLAFVIIQILSSATTEHRPTGRCGHGICRYEWWSGDDVEVDVGDYLGCSCACPFRRHVSR</sequence>
<dbReference type="EMBL" id="DF933838">
    <property type="protein sequence ID" value="GAM41595.1"/>
    <property type="molecule type" value="Genomic_DNA"/>
</dbReference>
<dbReference type="GO" id="GO:0008033">
    <property type="term" value="P:tRNA processing"/>
    <property type="evidence" value="ECO:0007669"/>
    <property type="project" value="UniProtKB-UniRule"/>
</dbReference>
<keyword evidence="7 10" id="KW-0819">tRNA processing</keyword>
<dbReference type="SUPFAM" id="SSF53335">
    <property type="entry name" value="S-adenosyl-L-methionine-dependent methyltransferases"/>
    <property type="match status" value="1"/>
</dbReference>
<dbReference type="PROSITE" id="PS51627">
    <property type="entry name" value="SAM_MT_TRM11"/>
    <property type="match status" value="1"/>
</dbReference>
<keyword evidence="14" id="KW-1185">Reference proteome</keyword>
<evidence type="ECO:0000256" key="6">
    <source>
        <dbReference type="ARBA" id="ARBA00022691"/>
    </source>
</evidence>
<dbReference type="PROSITE" id="PS00092">
    <property type="entry name" value="N6_MTASE"/>
    <property type="match status" value="1"/>
</dbReference>